<feature type="repeat" description="TPR" evidence="3">
    <location>
        <begin position="470"/>
        <end position="503"/>
    </location>
</feature>
<dbReference type="Gene3D" id="1.25.40.10">
    <property type="entry name" value="Tetratricopeptide repeat domain"/>
    <property type="match status" value="3"/>
</dbReference>
<organism evidence="4 5">
    <name type="scientific">Monosiga brevicollis</name>
    <name type="common">Choanoflagellate</name>
    <dbReference type="NCBI Taxonomy" id="81824"/>
    <lineage>
        <taxon>Eukaryota</taxon>
        <taxon>Choanoflagellata</taxon>
        <taxon>Craspedida</taxon>
        <taxon>Salpingoecidae</taxon>
        <taxon>Monosiga</taxon>
    </lineage>
</organism>
<dbReference type="SMART" id="SM00028">
    <property type="entry name" value="TPR"/>
    <property type="match status" value="10"/>
</dbReference>
<dbReference type="Proteomes" id="UP000001357">
    <property type="component" value="Unassembled WGS sequence"/>
</dbReference>
<dbReference type="KEGG" id="mbr:MONBRDRAFT_26095"/>
<evidence type="ECO:0000313" key="4">
    <source>
        <dbReference type="EMBL" id="EDQ88416.1"/>
    </source>
</evidence>
<keyword evidence="1" id="KW-0677">Repeat</keyword>
<dbReference type="SUPFAM" id="SSF48452">
    <property type="entry name" value="TPR-like"/>
    <property type="match status" value="4"/>
</dbReference>
<dbReference type="Pfam" id="PF07721">
    <property type="entry name" value="TPR_4"/>
    <property type="match status" value="1"/>
</dbReference>
<dbReference type="GeneID" id="5892017"/>
<dbReference type="Pfam" id="PF13424">
    <property type="entry name" value="TPR_12"/>
    <property type="match status" value="2"/>
</dbReference>
<proteinExistence type="predicted"/>
<evidence type="ECO:0000256" key="3">
    <source>
        <dbReference type="PROSITE-ProRule" id="PRU00339"/>
    </source>
</evidence>
<keyword evidence="5" id="KW-1185">Reference proteome</keyword>
<evidence type="ECO:0000256" key="2">
    <source>
        <dbReference type="ARBA" id="ARBA00022803"/>
    </source>
</evidence>
<dbReference type="PROSITE" id="PS50293">
    <property type="entry name" value="TPR_REGION"/>
    <property type="match status" value="1"/>
</dbReference>
<dbReference type="InterPro" id="IPR011990">
    <property type="entry name" value="TPR-like_helical_dom_sf"/>
</dbReference>
<dbReference type="Pfam" id="PF13374">
    <property type="entry name" value="TPR_10"/>
    <property type="match status" value="1"/>
</dbReference>
<feature type="repeat" description="TPR" evidence="3">
    <location>
        <begin position="386"/>
        <end position="419"/>
    </location>
</feature>
<dbReference type="InterPro" id="IPR011717">
    <property type="entry name" value="TPR-4"/>
</dbReference>
<dbReference type="InterPro" id="IPR019734">
    <property type="entry name" value="TPR_rpt"/>
</dbReference>
<keyword evidence="2 3" id="KW-0802">TPR repeat</keyword>
<dbReference type="PROSITE" id="PS50005">
    <property type="entry name" value="TPR"/>
    <property type="match status" value="2"/>
</dbReference>
<dbReference type="InParanoid" id="A9V1C3"/>
<dbReference type="RefSeq" id="XP_001746520.1">
    <property type="nucleotide sequence ID" value="XM_001746468.1"/>
</dbReference>
<dbReference type="GO" id="GO:0042802">
    <property type="term" value="F:identical protein binding"/>
    <property type="evidence" value="ECO:0007669"/>
    <property type="project" value="InterPro"/>
</dbReference>
<dbReference type="EMBL" id="CH991554">
    <property type="protein sequence ID" value="EDQ88416.1"/>
    <property type="molecule type" value="Genomic_DNA"/>
</dbReference>
<dbReference type="STRING" id="81824.A9V1C3"/>
<reference evidence="4 5" key="1">
    <citation type="journal article" date="2008" name="Nature">
        <title>The genome of the choanoflagellate Monosiga brevicollis and the origin of metazoans.</title>
        <authorList>
            <consortium name="JGI Sequencing"/>
            <person name="King N."/>
            <person name="Westbrook M.J."/>
            <person name="Young S.L."/>
            <person name="Kuo A."/>
            <person name="Abedin M."/>
            <person name="Chapman J."/>
            <person name="Fairclough S."/>
            <person name="Hellsten U."/>
            <person name="Isogai Y."/>
            <person name="Letunic I."/>
            <person name="Marr M."/>
            <person name="Pincus D."/>
            <person name="Putnam N."/>
            <person name="Rokas A."/>
            <person name="Wright K.J."/>
            <person name="Zuzow R."/>
            <person name="Dirks W."/>
            <person name="Good M."/>
            <person name="Goodstein D."/>
            <person name="Lemons D."/>
            <person name="Li W."/>
            <person name="Lyons J.B."/>
            <person name="Morris A."/>
            <person name="Nichols S."/>
            <person name="Richter D.J."/>
            <person name="Salamov A."/>
            <person name="Bork P."/>
            <person name="Lim W.A."/>
            <person name="Manning G."/>
            <person name="Miller W.T."/>
            <person name="McGinnis W."/>
            <person name="Shapiro H."/>
            <person name="Tjian R."/>
            <person name="Grigoriev I.V."/>
            <person name="Rokhsar D."/>
        </authorList>
    </citation>
    <scope>NUCLEOTIDE SEQUENCE [LARGE SCALE GENOMIC DNA]</scope>
    <source>
        <strain evidence="5">MX1 / ATCC 50154</strain>
    </source>
</reference>
<accession>A9V1C3</accession>
<sequence length="612" mass="67978">MIAQCQRLVVLLGTWRDPVPFKRAWCLYEILCALDGELEVDMHLPPKQVELFLAAFSEEADVIETFLRMPQSATSQATESLDQDHILRCIEERGGFDQLDSRIRERMQPWCLKQARSAIQRLEAAGPSRSLARLRGLVSHVLTRFDVLDEAMKQYKKSLQLYINLLGDDEPEKAQCYCYLAQICIHEKMFATGLALYEKGLALLEGQANIEASYDIAVAQAGMGSACLQLGDASRAVNLLQTAINGLSPSPPSAEFVVAQHCLGRALAEQGEPVRASKVLREAMETADLVDMPESERSSLRAALHFHLAQALHQQSLPTQALDHVEACLAIELCNLGEQHVDLAPTYHLRALVQQALGELDSALASFTQEAAIWEASDCLDHVALSQAYGAIGEVLKEQGQGERALVQFQKALDTAMTAANPDRLNLAQLHDKLASAYLHEGQLDQAAEHARTCLTEQQALLDENDASLATSYFQLASIYRRQGKLAEALELYERDLEISLKVHGNEHGDTALTYFQMAMVLHRLKKDHRAIEHLHHCLNCCIPALGKFHERTADAYAWLGILYNIKGNLRSAAHNLKECVAIRLQVLGSEHPDTLLAQENLKRVQQFSKAS</sequence>
<dbReference type="AlphaFoldDB" id="A9V1C3"/>
<evidence type="ECO:0000256" key="1">
    <source>
        <dbReference type="ARBA" id="ARBA00022737"/>
    </source>
</evidence>
<dbReference type="PANTHER" id="PTHR45641:SF19">
    <property type="entry name" value="NEPHROCYSTIN-3"/>
    <property type="match status" value="1"/>
</dbReference>
<protein>
    <submittedName>
        <fullName evidence="4">Uncharacterized protein</fullName>
    </submittedName>
</protein>
<dbReference type="PANTHER" id="PTHR45641">
    <property type="entry name" value="TETRATRICOPEPTIDE REPEAT PROTEIN (AFU_ORTHOLOGUE AFUA_6G03870)"/>
    <property type="match status" value="1"/>
</dbReference>
<name>A9V1C3_MONBE</name>
<evidence type="ECO:0000313" key="5">
    <source>
        <dbReference type="Proteomes" id="UP000001357"/>
    </source>
</evidence>
<gene>
    <name evidence="4" type="ORF">MONBRDRAFT_26095</name>
</gene>